<dbReference type="OrthoDB" id="6613821at2759"/>
<sequence length="106" mass="12885">NDRENWIISYKKFLSDRRKNNEKDGFRTSHINKNLPDAPVYINENLSPYYRNLLKETKSFAKENNFMFTWVRNGKIYVRKNENSRAIRIMNMCELENFKLDNINMI</sequence>
<evidence type="ECO:0000259" key="1">
    <source>
        <dbReference type="Pfam" id="PF25298"/>
    </source>
</evidence>
<evidence type="ECO:0000313" key="2">
    <source>
        <dbReference type="EMBL" id="RZF37580.1"/>
    </source>
</evidence>
<dbReference type="SMR" id="A0A482WX00"/>
<dbReference type="EMBL" id="QKKF02023851">
    <property type="protein sequence ID" value="RZF37580.1"/>
    <property type="molecule type" value="Genomic_DNA"/>
</dbReference>
<feature type="non-terminal residue" evidence="2">
    <location>
        <position position="1"/>
    </location>
</feature>
<feature type="non-terminal residue" evidence="2">
    <location>
        <position position="106"/>
    </location>
</feature>
<keyword evidence="3" id="KW-1185">Reference proteome</keyword>
<comment type="caution">
    <text evidence="2">The sequence shown here is derived from an EMBL/GenBank/DDBJ whole genome shotgun (WGS) entry which is preliminary data.</text>
</comment>
<gene>
    <name evidence="2" type="ORF">LSTR_LSTR016142</name>
</gene>
<evidence type="ECO:0000313" key="3">
    <source>
        <dbReference type="Proteomes" id="UP000291343"/>
    </source>
</evidence>
<reference evidence="2 3" key="1">
    <citation type="journal article" date="2017" name="Gigascience">
        <title>Genome sequence of the small brown planthopper, Laodelphax striatellus.</title>
        <authorList>
            <person name="Zhu J."/>
            <person name="Jiang F."/>
            <person name="Wang X."/>
            <person name="Yang P."/>
            <person name="Bao Y."/>
            <person name="Zhao W."/>
            <person name="Wang W."/>
            <person name="Lu H."/>
            <person name="Wang Q."/>
            <person name="Cui N."/>
            <person name="Li J."/>
            <person name="Chen X."/>
            <person name="Luo L."/>
            <person name="Yu J."/>
            <person name="Kang L."/>
            <person name="Cui F."/>
        </authorList>
    </citation>
    <scope>NUCLEOTIDE SEQUENCE [LARGE SCALE GENOMIC DNA]</scope>
    <source>
        <strain evidence="2">Lst14</strain>
    </source>
</reference>
<dbReference type="Proteomes" id="UP000291343">
    <property type="component" value="Unassembled WGS sequence"/>
</dbReference>
<feature type="domain" description="FP protein C-terminal" evidence="1">
    <location>
        <begin position="47"/>
        <end position="98"/>
    </location>
</feature>
<dbReference type="InterPro" id="IPR057251">
    <property type="entry name" value="FP_C"/>
</dbReference>
<proteinExistence type="predicted"/>
<accession>A0A482WX00</accession>
<dbReference type="InParanoid" id="A0A482WX00"/>
<organism evidence="2 3">
    <name type="scientific">Laodelphax striatellus</name>
    <name type="common">Small brown planthopper</name>
    <name type="synonym">Delphax striatella</name>
    <dbReference type="NCBI Taxonomy" id="195883"/>
    <lineage>
        <taxon>Eukaryota</taxon>
        <taxon>Metazoa</taxon>
        <taxon>Ecdysozoa</taxon>
        <taxon>Arthropoda</taxon>
        <taxon>Hexapoda</taxon>
        <taxon>Insecta</taxon>
        <taxon>Pterygota</taxon>
        <taxon>Neoptera</taxon>
        <taxon>Paraneoptera</taxon>
        <taxon>Hemiptera</taxon>
        <taxon>Auchenorrhyncha</taxon>
        <taxon>Fulgoroidea</taxon>
        <taxon>Delphacidae</taxon>
        <taxon>Criomorphinae</taxon>
        <taxon>Laodelphax</taxon>
    </lineage>
</organism>
<dbReference type="STRING" id="195883.A0A482WX00"/>
<dbReference type="AlphaFoldDB" id="A0A482WX00"/>
<name>A0A482WX00_LAOST</name>
<protein>
    <recommendedName>
        <fullName evidence="1">FP protein C-terminal domain-containing protein</fullName>
    </recommendedName>
</protein>
<dbReference type="Pfam" id="PF25298">
    <property type="entry name" value="Baculo_FP_2nd"/>
    <property type="match status" value="1"/>
</dbReference>